<keyword evidence="2" id="KW-0378">Hydrolase</keyword>
<dbReference type="InterPro" id="IPR013830">
    <property type="entry name" value="SGNH_hydro"/>
</dbReference>
<dbReference type="GO" id="GO:0016787">
    <property type="term" value="F:hydrolase activity"/>
    <property type="evidence" value="ECO:0007669"/>
    <property type="project" value="UniProtKB-KW"/>
</dbReference>
<keyword evidence="3" id="KW-1185">Reference proteome</keyword>
<dbReference type="GeneID" id="60588579"/>
<dbReference type="OrthoDB" id="383976at2157"/>
<evidence type="ECO:0000313" key="3">
    <source>
        <dbReference type="Proteomes" id="UP000595001"/>
    </source>
</evidence>
<evidence type="ECO:0000313" key="2">
    <source>
        <dbReference type="EMBL" id="QPV64678.1"/>
    </source>
</evidence>
<feature type="domain" description="SGNH hydrolase-type esterase" evidence="1">
    <location>
        <begin position="6"/>
        <end position="184"/>
    </location>
</feature>
<organism evidence="2 3">
    <name type="scientific">Halosimplex litoreum</name>
    <dbReference type="NCBI Taxonomy" id="1198301"/>
    <lineage>
        <taxon>Archaea</taxon>
        <taxon>Methanobacteriati</taxon>
        <taxon>Methanobacteriota</taxon>
        <taxon>Stenosarchaea group</taxon>
        <taxon>Halobacteria</taxon>
        <taxon>Halobacteriales</taxon>
        <taxon>Haloarculaceae</taxon>
        <taxon>Halosimplex</taxon>
    </lineage>
</organism>
<dbReference type="RefSeq" id="WP_198063442.1">
    <property type="nucleotide sequence ID" value="NZ_CP065856.1"/>
</dbReference>
<reference evidence="2 3" key="1">
    <citation type="submission" date="2020-12" db="EMBL/GenBank/DDBJ databases">
        <title>Halosimplex halophilum sp. nov. and Halosimplex salinum sp. nov., two new members of the genus Halosimplex.</title>
        <authorList>
            <person name="Cui H.L."/>
        </authorList>
    </citation>
    <scope>NUCLEOTIDE SEQUENCE [LARGE SCALE GENOMIC DNA]</scope>
    <source>
        <strain evidence="2 3">YGH94</strain>
    </source>
</reference>
<gene>
    <name evidence="2" type="ORF">I7X12_08760</name>
</gene>
<dbReference type="Proteomes" id="UP000595001">
    <property type="component" value="Chromosome"/>
</dbReference>
<dbReference type="InterPro" id="IPR036514">
    <property type="entry name" value="SGNH_hydro_sf"/>
</dbReference>
<dbReference type="EMBL" id="CP065856">
    <property type="protein sequence ID" value="QPV64678.1"/>
    <property type="molecule type" value="Genomic_DNA"/>
</dbReference>
<dbReference type="SUPFAM" id="SSF52266">
    <property type="entry name" value="SGNH hydrolase"/>
    <property type="match status" value="1"/>
</dbReference>
<dbReference type="KEGG" id="hlt:I7X12_08760"/>
<dbReference type="Pfam" id="PF13472">
    <property type="entry name" value="Lipase_GDSL_2"/>
    <property type="match status" value="1"/>
</dbReference>
<evidence type="ECO:0000259" key="1">
    <source>
        <dbReference type="Pfam" id="PF13472"/>
    </source>
</evidence>
<dbReference type="AlphaFoldDB" id="A0A7U3WAN3"/>
<name>A0A7U3WAN3_9EURY</name>
<proteinExistence type="predicted"/>
<dbReference type="CDD" id="cd00229">
    <property type="entry name" value="SGNH_hydrolase"/>
    <property type="match status" value="1"/>
</dbReference>
<protein>
    <submittedName>
        <fullName evidence="2">SGNH/GDSL hydrolase family protein</fullName>
    </submittedName>
</protein>
<accession>A0A7U3WAN3</accession>
<dbReference type="Gene3D" id="3.40.50.1110">
    <property type="entry name" value="SGNH hydrolase"/>
    <property type="match status" value="1"/>
</dbReference>
<sequence length="199" mass="20647">MSTVLVLGDSVPAGERTDATAWPHRLPDLVERAADARVAVRGGMATTLADLAVEATTAVDDAVGEGCPETGPAGETVVLVHAGHNDAQLSGGEPRVETERFRAAAARLDRTLADHAAVDRHAFVGLVPLLPDRGVPFADAQPDRSLDYDDALAECVGTHIPVARPVTDWGARTADGVHPNEAGHGHVAARVAVWLAGEA</sequence>